<feature type="transmembrane region" description="Helical" evidence="1">
    <location>
        <begin position="20"/>
        <end position="40"/>
    </location>
</feature>
<evidence type="ECO:0000313" key="3">
    <source>
        <dbReference type="Proteomes" id="UP000007812"/>
    </source>
</evidence>
<dbReference type="STRING" id="1006006.Mcup_1607"/>
<accession>F4FZU8</accession>
<keyword evidence="1" id="KW-0472">Membrane</keyword>
<name>F4FZU8_METCR</name>
<reference evidence="2 3" key="1">
    <citation type="journal article" date="2011" name="J. Bacteriol.">
        <title>Complete genome sequence of Metallosphaera cuprina, a metal sulfide-oxidizing archaeon from a hot spring.</title>
        <authorList>
            <person name="Liu L.J."/>
            <person name="You X.Y."/>
            <person name="Zheng H."/>
            <person name="Wang S."/>
            <person name="Jiang C.Y."/>
            <person name="Liu S.J."/>
        </authorList>
    </citation>
    <scope>NUCLEOTIDE SEQUENCE [LARGE SCALE GENOMIC DNA]</scope>
    <source>
        <strain evidence="2 3">Ar-4</strain>
    </source>
</reference>
<keyword evidence="3" id="KW-1185">Reference proteome</keyword>
<keyword evidence="1" id="KW-1133">Transmembrane helix</keyword>
<dbReference type="EMBL" id="CP002656">
    <property type="protein sequence ID" value="AEB95710.1"/>
    <property type="molecule type" value="Genomic_DNA"/>
</dbReference>
<proteinExistence type="predicted"/>
<keyword evidence="1" id="KW-0812">Transmembrane</keyword>
<dbReference type="Proteomes" id="UP000007812">
    <property type="component" value="Chromosome"/>
</dbReference>
<gene>
    <name evidence="2" type="ordered locus">Mcup_1607</name>
</gene>
<protein>
    <submittedName>
        <fullName evidence="2">Uncharacterized protein</fullName>
    </submittedName>
</protein>
<dbReference type="KEGG" id="mcn:Mcup_1607"/>
<sequence>MFVDLASTYASVGSIGFEDIFGFSLAGIAVIGGIVFYLLMRRNAL</sequence>
<organism evidence="2 3">
    <name type="scientific">Metallosphaera cuprina (strain Ar-4)</name>
    <dbReference type="NCBI Taxonomy" id="1006006"/>
    <lineage>
        <taxon>Archaea</taxon>
        <taxon>Thermoproteota</taxon>
        <taxon>Thermoprotei</taxon>
        <taxon>Sulfolobales</taxon>
        <taxon>Sulfolobaceae</taxon>
        <taxon>Metallosphaera</taxon>
    </lineage>
</organism>
<dbReference type="AlphaFoldDB" id="F4FZU8"/>
<evidence type="ECO:0000256" key="1">
    <source>
        <dbReference type="SAM" id="Phobius"/>
    </source>
</evidence>
<dbReference type="PATRIC" id="fig|1006006.8.peg.1606"/>
<evidence type="ECO:0000313" key="2">
    <source>
        <dbReference type="EMBL" id="AEB95710.1"/>
    </source>
</evidence>
<dbReference type="HOGENOM" id="CLU_3194489_0_0_2"/>